<evidence type="ECO:0000256" key="5">
    <source>
        <dbReference type="SAM" id="Coils"/>
    </source>
</evidence>
<dbReference type="EMBL" id="FRCK01000011">
    <property type="protein sequence ID" value="SHM49380.1"/>
    <property type="molecule type" value="Genomic_DNA"/>
</dbReference>
<evidence type="ECO:0000256" key="3">
    <source>
        <dbReference type="ARBA" id="ARBA00022448"/>
    </source>
</evidence>
<accession>A0A1M7J8G1</accession>
<protein>
    <submittedName>
        <fullName evidence="10">Membrane fusion protein, macrolide-specific efflux system</fullName>
    </submittedName>
</protein>
<dbReference type="STRING" id="53463.SAMN05444389_1113"/>
<dbReference type="InterPro" id="IPR006143">
    <property type="entry name" value="RND_pump_MFP"/>
</dbReference>
<dbReference type="AlphaFoldDB" id="A0A1M7J8G1"/>
<dbReference type="GO" id="GO:1990961">
    <property type="term" value="P:xenobiotic detoxification by transmembrane export across the plasma membrane"/>
    <property type="evidence" value="ECO:0007669"/>
    <property type="project" value="InterPro"/>
</dbReference>
<dbReference type="GO" id="GO:1990195">
    <property type="term" value="C:macrolide transmembrane transporter complex"/>
    <property type="evidence" value="ECO:0007669"/>
    <property type="project" value="InterPro"/>
</dbReference>
<evidence type="ECO:0000313" key="11">
    <source>
        <dbReference type="Proteomes" id="UP000184444"/>
    </source>
</evidence>
<evidence type="ECO:0000256" key="2">
    <source>
        <dbReference type="ARBA" id="ARBA00009477"/>
    </source>
</evidence>
<organism evidence="10 11">
    <name type="scientific">Paracoccus solventivorans</name>
    <dbReference type="NCBI Taxonomy" id="53463"/>
    <lineage>
        <taxon>Bacteria</taxon>
        <taxon>Pseudomonadati</taxon>
        <taxon>Pseudomonadota</taxon>
        <taxon>Alphaproteobacteria</taxon>
        <taxon>Rhodobacterales</taxon>
        <taxon>Paracoccaceae</taxon>
        <taxon>Paracoccus</taxon>
    </lineage>
</organism>
<evidence type="ECO:0000259" key="8">
    <source>
        <dbReference type="Pfam" id="PF25944"/>
    </source>
</evidence>
<dbReference type="GO" id="GO:0019898">
    <property type="term" value="C:extrinsic component of membrane"/>
    <property type="evidence" value="ECO:0007669"/>
    <property type="project" value="InterPro"/>
</dbReference>
<dbReference type="PANTHER" id="PTHR30469">
    <property type="entry name" value="MULTIDRUG RESISTANCE PROTEIN MDTA"/>
    <property type="match status" value="1"/>
</dbReference>
<dbReference type="Proteomes" id="UP000184444">
    <property type="component" value="Unassembled WGS sequence"/>
</dbReference>
<name>A0A1M7J8G1_9RHOB</name>
<proteinExistence type="inferred from homology"/>
<reference evidence="11" key="1">
    <citation type="submission" date="2016-11" db="EMBL/GenBank/DDBJ databases">
        <authorList>
            <person name="Varghese N."/>
            <person name="Submissions S."/>
        </authorList>
    </citation>
    <scope>NUCLEOTIDE SEQUENCE [LARGE SCALE GENOMIC DNA]</scope>
    <source>
        <strain evidence="11">DSM 6637</strain>
    </source>
</reference>
<dbReference type="Pfam" id="PF25917">
    <property type="entry name" value="BSH_RND"/>
    <property type="match status" value="1"/>
</dbReference>
<dbReference type="SUPFAM" id="SSF111369">
    <property type="entry name" value="HlyD-like secretion proteins"/>
    <property type="match status" value="1"/>
</dbReference>
<evidence type="ECO:0000256" key="6">
    <source>
        <dbReference type="SAM" id="MobiDB-lite"/>
    </source>
</evidence>
<dbReference type="InterPro" id="IPR058627">
    <property type="entry name" value="MdtA-like_C"/>
</dbReference>
<dbReference type="GO" id="GO:1990281">
    <property type="term" value="C:efflux pump complex"/>
    <property type="evidence" value="ECO:0007669"/>
    <property type="project" value="TreeGrafter"/>
</dbReference>
<comment type="subcellular location">
    <subcellularLocation>
        <location evidence="1">Cell membrane</location>
    </subcellularLocation>
</comment>
<dbReference type="NCBIfam" id="TIGR01730">
    <property type="entry name" value="RND_mfp"/>
    <property type="match status" value="1"/>
</dbReference>
<feature type="region of interest" description="Disordered" evidence="6">
    <location>
        <begin position="375"/>
        <end position="399"/>
    </location>
</feature>
<dbReference type="GO" id="GO:0030313">
    <property type="term" value="C:cell envelope"/>
    <property type="evidence" value="ECO:0007669"/>
    <property type="project" value="UniProtKB-SubCell"/>
</dbReference>
<feature type="domain" description="Multidrug resistance protein MdtA-like barrel-sandwich hybrid" evidence="7">
    <location>
        <begin position="59"/>
        <end position="214"/>
    </location>
</feature>
<gene>
    <name evidence="10" type="ORF">SAMN05444389_1113</name>
</gene>
<keyword evidence="4 5" id="KW-0175">Coiled coil</keyword>
<evidence type="ECO:0000256" key="4">
    <source>
        <dbReference type="ARBA" id="ARBA00023054"/>
    </source>
</evidence>
<dbReference type="Pfam" id="PF25967">
    <property type="entry name" value="RND-MFP_C"/>
    <property type="match status" value="1"/>
</dbReference>
<dbReference type="OrthoDB" id="9791520at2"/>
<feature type="domain" description="Multidrug resistance protein MdtA-like beta-barrel" evidence="8">
    <location>
        <begin position="221"/>
        <end position="307"/>
    </location>
</feature>
<dbReference type="InterPro" id="IPR030190">
    <property type="entry name" value="MacA_alpha-hairpin_sf"/>
</dbReference>
<feature type="coiled-coil region" evidence="5">
    <location>
        <begin position="100"/>
        <end position="127"/>
    </location>
</feature>
<dbReference type="InterPro" id="IPR058625">
    <property type="entry name" value="MdtA-like_BSH"/>
</dbReference>
<evidence type="ECO:0000256" key="1">
    <source>
        <dbReference type="ARBA" id="ARBA00004236"/>
    </source>
</evidence>
<feature type="compositionally biased region" description="Low complexity" evidence="6">
    <location>
        <begin position="375"/>
        <end position="390"/>
    </location>
</feature>
<dbReference type="Gene3D" id="2.40.30.170">
    <property type="match status" value="1"/>
</dbReference>
<evidence type="ECO:0000259" key="7">
    <source>
        <dbReference type="Pfam" id="PF25917"/>
    </source>
</evidence>
<evidence type="ECO:0000313" key="10">
    <source>
        <dbReference type="EMBL" id="SHM49380.1"/>
    </source>
</evidence>
<dbReference type="GO" id="GO:0015562">
    <property type="term" value="F:efflux transmembrane transporter activity"/>
    <property type="evidence" value="ECO:0007669"/>
    <property type="project" value="TreeGrafter"/>
</dbReference>
<feature type="domain" description="Multidrug resistance protein MdtA-like C-terminal permuted SH3" evidence="9">
    <location>
        <begin position="312"/>
        <end position="374"/>
    </location>
</feature>
<dbReference type="Gene3D" id="2.40.50.100">
    <property type="match status" value="1"/>
</dbReference>
<keyword evidence="11" id="KW-1185">Reference proteome</keyword>
<comment type="similarity">
    <text evidence="2">Belongs to the membrane fusion protein (MFP) (TC 8.A.1) family.</text>
</comment>
<dbReference type="Gene3D" id="2.40.420.20">
    <property type="match status" value="1"/>
</dbReference>
<dbReference type="Gene3D" id="6.10.140.1990">
    <property type="match status" value="1"/>
</dbReference>
<sequence length="399" mass="41435">MALRRWLGIIVVLGVVAGAWAWWSARSTAAVGEPPATAAVARADVRRTVLATGVIEASRLVSVGALVSGQIRALPVELGQRLATGELVAQIDPEDQQNDLLRAEAALAQIEAQIAAQQASHAEAQLALDRKRQLAQRGLLTPQELEASEAQLAVAAANVKASEASRAQAQIAVESARVALERTRILAPVDGTVVAIVVREGQSINANQSSPTLVKIADLDTMVIKAEISEADIIHIRPGQKASFSLAGEPGRSYRATLRALEPAPAAIADSDEIDTGSAIYYRAALDVPNPDGTLRIGMTAEVTLILDEAEDVLAVPSGAVRSGRDGGATVQVHDPHSGETSTREVETGVASASLTEIRSGLAEGELVVTGRAARAAATTQGQQGRTPGAGRFGPPGLF</sequence>
<evidence type="ECO:0000259" key="9">
    <source>
        <dbReference type="Pfam" id="PF25967"/>
    </source>
</evidence>
<dbReference type="Pfam" id="PF25944">
    <property type="entry name" value="Beta-barrel_RND"/>
    <property type="match status" value="1"/>
</dbReference>
<dbReference type="PANTHER" id="PTHR30469:SF33">
    <property type="entry name" value="SLR1207 PROTEIN"/>
    <property type="match status" value="1"/>
</dbReference>
<dbReference type="InterPro" id="IPR058626">
    <property type="entry name" value="MdtA-like_b-barrel"/>
</dbReference>
<keyword evidence="3" id="KW-0813">Transport</keyword>
<dbReference type="RefSeq" id="WP_073068089.1">
    <property type="nucleotide sequence ID" value="NZ_FRCK01000011.1"/>
</dbReference>